<dbReference type="NCBIfam" id="NF004315">
    <property type="entry name" value="PRK05710.1-4"/>
    <property type="match status" value="1"/>
</dbReference>
<dbReference type="GO" id="GO:0005829">
    <property type="term" value="C:cytosol"/>
    <property type="evidence" value="ECO:0007669"/>
    <property type="project" value="TreeGrafter"/>
</dbReference>
<keyword evidence="6 7" id="KW-0030">Aminoacyl-tRNA synthetase</keyword>
<organism evidence="9 10">
    <name type="scientific">Pacificitalea manganoxidans</name>
    <dbReference type="NCBI Taxonomy" id="1411902"/>
    <lineage>
        <taxon>Bacteria</taxon>
        <taxon>Pseudomonadati</taxon>
        <taxon>Pseudomonadota</taxon>
        <taxon>Alphaproteobacteria</taxon>
        <taxon>Rhodobacterales</taxon>
        <taxon>Paracoccaceae</taxon>
        <taxon>Pacificitalea</taxon>
    </lineage>
</organism>
<dbReference type="SUPFAM" id="SSF52374">
    <property type="entry name" value="Nucleotidylyl transferase"/>
    <property type="match status" value="1"/>
</dbReference>
<keyword evidence="10" id="KW-1185">Reference proteome</keyword>
<dbReference type="GO" id="GO:0004818">
    <property type="term" value="F:glutamate-tRNA ligase activity"/>
    <property type="evidence" value="ECO:0007669"/>
    <property type="project" value="TreeGrafter"/>
</dbReference>
<dbReference type="InterPro" id="IPR020058">
    <property type="entry name" value="Glu/Gln-tRNA-synth_Ib_cat-dom"/>
</dbReference>
<dbReference type="KEGG" id="cmag:CBW24_09880"/>
<dbReference type="PROSITE" id="PS00178">
    <property type="entry name" value="AA_TRNA_LIGASE_I"/>
    <property type="match status" value="1"/>
</dbReference>
<dbReference type="PANTHER" id="PTHR43311">
    <property type="entry name" value="GLUTAMATE--TRNA LIGASE"/>
    <property type="match status" value="1"/>
</dbReference>
<dbReference type="AlphaFoldDB" id="A0A291M006"/>
<dbReference type="Gene3D" id="3.40.50.620">
    <property type="entry name" value="HUPs"/>
    <property type="match status" value="1"/>
</dbReference>
<evidence type="ECO:0000259" key="8">
    <source>
        <dbReference type="Pfam" id="PF00749"/>
    </source>
</evidence>
<dbReference type="PANTHER" id="PTHR43311:SF1">
    <property type="entry name" value="GLUTAMYL-Q TRNA(ASP) SYNTHETASE"/>
    <property type="match status" value="1"/>
</dbReference>
<evidence type="ECO:0000256" key="2">
    <source>
        <dbReference type="ARBA" id="ARBA00022723"/>
    </source>
</evidence>
<keyword evidence="7" id="KW-0648">Protein biosynthesis</keyword>
<dbReference type="GO" id="GO:0005524">
    <property type="term" value="F:ATP binding"/>
    <property type="evidence" value="ECO:0007669"/>
    <property type="project" value="UniProtKB-KW"/>
</dbReference>
<feature type="domain" description="Glutamyl/glutaminyl-tRNA synthetase class Ib catalytic" evidence="8">
    <location>
        <begin position="3"/>
        <end position="108"/>
    </location>
</feature>
<dbReference type="InterPro" id="IPR000924">
    <property type="entry name" value="Glu/Gln-tRNA-synth"/>
</dbReference>
<proteinExistence type="inferred from homology"/>
<evidence type="ECO:0000256" key="6">
    <source>
        <dbReference type="ARBA" id="ARBA00023146"/>
    </source>
</evidence>
<name>A0A291M006_9RHOB</name>
<evidence type="ECO:0000256" key="7">
    <source>
        <dbReference type="RuleBase" id="RU363037"/>
    </source>
</evidence>
<evidence type="ECO:0000313" key="10">
    <source>
        <dbReference type="Proteomes" id="UP000219050"/>
    </source>
</evidence>
<accession>A0A291M006</accession>
<evidence type="ECO:0000256" key="3">
    <source>
        <dbReference type="ARBA" id="ARBA00022741"/>
    </source>
</evidence>
<dbReference type="InterPro" id="IPR049940">
    <property type="entry name" value="GluQ/Sye"/>
</dbReference>
<reference evidence="9 10" key="1">
    <citation type="submission" date="2017-05" db="EMBL/GenBank/DDBJ databases">
        <title>Comparative genomic and metabolic analysis of manganese-oxidizing mechanisms in Celeribater manganoxidans DY25T: its adaption to the environment of polymetallic nodule.</title>
        <authorList>
            <person name="Wang X."/>
        </authorList>
    </citation>
    <scope>NUCLEOTIDE SEQUENCE [LARGE SCALE GENOMIC DNA]</scope>
    <source>
        <strain evidence="9 10">DY25</strain>
    </source>
</reference>
<keyword evidence="2" id="KW-0479">Metal-binding</keyword>
<comment type="similarity">
    <text evidence="7">Belongs to the class-I aminoacyl-tRNA synthetase family.</text>
</comment>
<dbReference type="Pfam" id="PF00749">
    <property type="entry name" value="tRNA-synt_1c"/>
    <property type="match status" value="2"/>
</dbReference>
<keyword evidence="4" id="KW-0862">Zinc</keyword>
<dbReference type="InterPro" id="IPR014729">
    <property type="entry name" value="Rossmann-like_a/b/a_fold"/>
</dbReference>
<keyword evidence="5 7" id="KW-0067">ATP-binding</keyword>
<evidence type="ECO:0000256" key="5">
    <source>
        <dbReference type="ARBA" id="ARBA00022840"/>
    </source>
</evidence>
<keyword evidence="3 7" id="KW-0547">Nucleotide-binding</keyword>
<gene>
    <name evidence="9" type="ORF">CBW24_09880</name>
</gene>
<dbReference type="PRINTS" id="PR00987">
    <property type="entry name" value="TRNASYNTHGLU"/>
</dbReference>
<keyword evidence="1 7" id="KW-0436">Ligase</keyword>
<evidence type="ECO:0000313" key="9">
    <source>
        <dbReference type="EMBL" id="ATI42289.1"/>
    </source>
</evidence>
<protein>
    <submittedName>
        <fullName evidence="9">tRNA glutamyl-Q(34) synthetase GluQRS</fullName>
    </submittedName>
</protein>
<sequence length="280" mass="30801">MITRFAPSPTGPLHLGHAYSALLGADLARAAGGQFLLRIEDLDRERSKPEWEAAIHEDLRWLGIDYPRPVWRQSERLPAYEAALARLDEMGLLYPCGCNRAEIRAALSAPQEGDPPHGPDGLIYPGTCRHRSMADRRPGDALRLDIQKAVQATAKYLEFTEDGDGSGVQRRAAADLITGAGDIVLARRQTGAIAYHLAVVVDDAAQGVTLVTRGRDLSDATPLHVLLQHLLGLPTPRYHHHRLIRDAQGKRLAKRHDAEAIQLYRERGATPQDIRALVGL</sequence>
<evidence type="ECO:0000256" key="4">
    <source>
        <dbReference type="ARBA" id="ARBA00022833"/>
    </source>
</evidence>
<dbReference type="Proteomes" id="UP000219050">
    <property type="component" value="Chromosome"/>
</dbReference>
<feature type="domain" description="Glutamyl/glutaminyl-tRNA synthetase class Ib catalytic" evidence="8">
    <location>
        <begin position="188"/>
        <end position="275"/>
    </location>
</feature>
<dbReference type="InterPro" id="IPR001412">
    <property type="entry name" value="aa-tRNA-synth_I_CS"/>
</dbReference>
<dbReference type="OrthoDB" id="9807503at2"/>
<dbReference type="RefSeq" id="WP_097373484.1">
    <property type="nucleotide sequence ID" value="NZ_CP021404.1"/>
</dbReference>
<dbReference type="GO" id="GO:0006424">
    <property type="term" value="P:glutamyl-tRNA aminoacylation"/>
    <property type="evidence" value="ECO:0007669"/>
    <property type="project" value="TreeGrafter"/>
</dbReference>
<dbReference type="EMBL" id="CP021404">
    <property type="protein sequence ID" value="ATI42289.1"/>
    <property type="molecule type" value="Genomic_DNA"/>
</dbReference>
<evidence type="ECO:0000256" key="1">
    <source>
        <dbReference type="ARBA" id="ARBA00022598"/>
    </source>
</evidence>